<feature type="transmembrane region" description="Helical" evidence="7">
    <location>
        <begin position="137"/>
        <end position="156"/>
    </location>
</feature>
<evidence type="ECO:0000256" key="6">
    <source>
        <dbReference type="ARBA" id="ARBA00023136"/>
    </source>
</evidence>
<dbReference type="PROSITE" id="PS50928">
    <property type="entry name" value="ABC_TM1"/>
    <property type="match status" value="1"/>
</dbReference>
<evidence type="ECO:0000256" key="1">
    <source>
        <dbReference type="ARBA" id="ARBA00004651"/>
    </source>
</evidence>
<keyword evidence="3" id="KW-1003">Cell membrane</keyword>
<comment type="caution">
    <text evidence="9">The sequence shown here is derived from an EMBL/GenBank/DDBJ whole genome shotgun (WGS) entry which is preliminary data.</text>
</comment>
<keyword evidence="5 7" id="KW-1133">Transmembrane helix</keyword>
<dbReference type="EMBL" id="DVFT01000120">
    <property type="protein sequence ID" value="HIQ96466.1"/>
    <property type="molecule type" value="Genomic_DNA"/>
</dbReference>
<reference evidence="9" key="1">
    <citation type="submission" date="2020-10" db="EMBL/GenBank/DDBJ databases">
        <authorList>
            <person name="Gilroy R."/>
        </authorList>
    </citation>
    <scope>NUCLEOTIDE SEQUENCE</scope>
    <source>
        <strain evidence="9">ChiSjej3B21-11622</strain>
    </source>
</reference>
<sequence>MTKRKIIAGIVYVLAFLWCAITILPLIITVLSSFKNNDEIYLGMFHLPEIWRFFNYAEAAETADALLAVGNSLLMAVMTTIAVTVVGMMAAYILSRKKLFFVKPLNIFFVIGVMVPVHCTIVPISNIASAINAKDQYWFLLLVYTTFNLAQAIFLYTGFMGSIDKGLDEAAIIDGCGDIRLLTKVLTPICKPIIATEAIFVFIYGYSELIFSLTLISDTDKYTVSRAMLNFTGNHAVDMGPQFAFVVMAMIPTVVIYILFHEKVESGMLAGAVKG</sequence>
<feature type="transmembrane region" description="Helical" evidence="7">
    <location>
        <begin position="193"/>
        <end position="216"/>
    </location>
</feature>
<protein>
    <submittedName>
        <fullName evidence="9">Carbohydrate ABC transporter permease</fullName>
    </submittedName>
</protein>
<keyword evidence="6 7" id="KW-0472">Membrane</keyword>
<comment type="similarity">
    <text evidence="7">Belongs to the binding-protein-dependent transport system permease family.</text>
</comment>
<dbReference type="Proteomes" id="UP000886886">
    <property type="component" value="Unassembled WGS sequence"/>
</dbReference>
<feature type="transmembrane region" description="Helical" evidence="7">
    <location>
        <begin position="73"/>
        <end position="95"/>
    </location>
</feature>
<dbReference type="CDD" id="cd06261">
    <property type="entry name" value="TM_PBP2"/>
    <property type="match status" value="1"/>
</dbReference>
<comment type="subcellular location">
    <subcellularLocation>
        <location evidence="1 7">Cell membrane</location>
        <topology evidence="1 7">Multi-pass membrane protein</topology>
    </subcellularLocation>
</comment>
<feature type="domain" description="ABC transmembrane type-1" evidence="8">
    <location>
        <begin position="69"/>
        <end position="260"/>
    </location>
</feature>
<dbReference type="GO" id="GO:0055085">
    <property type="term" value="P:transmembrane transport"/>
    <property type="evidence" value="ECO:0007669"/>
    <property type="project" value="InterPro"/>
</dbReference>
<evidence type="ECO:0000259" key="8">
    <source>
        <dbReference type="PROSITE" id="PS50928"/>
    </source>
</evidence>
<dbReference type="InterPro" id="IPR000515">
    <property type="entry name" value="MetI-like"/>
</dbReference>
<dbReference type="GO" id="GO:0005886">
    <property type="term" value="C:plasma membrane"/>
    <property type="evidence" value="ECO:0007669"/>
    <property type="project" value="UniProtKB-SubCell"/>
</dbReference>
<dbReference type="PANTHER" id="PTHR32243:SF24">
    <property type="entry name" value="DIACETYLCHITOBIOSE UPTAKE SYSTEM PERMEASE PROTEIN NGCG"/>
    <property type="match status" value="1"/>
</dbReference>
<evidence type="ECO:0000256" key="3">
    <source>
        <dbReference type="ARBA" id="ARBA00022475"/>
    </source>
</evidence>
<organism evidence="9 10">
    <name type="scientific">Candidatus Limivivens merdigallinarum</name>
    <dbReference type="NCBI Taxonomy" id="2840859"/>
    <lineage>
        <taxon>Bacteria</taxon>
        <taxon>Bacillati</taxon>
        <taxon>Bacillota</taxon>
        <taxon>Clostridia</taxon>
        <taxon>Lachnospirales</taxon>
        <taxon>Lachnospiraceae</taxon>
        <taxon>Lachnospiraceae incertae sedis</taxon>
        <taxon>Candidatus Limivivens</taxon>
    </lineage>
</organism>
<dbReference type="Gene3D" id="1.10.3720.10">
    <property type="entry name" value="MetI-like"/>
    <property type="match status" value="1"/>
</dbReference>
<evidence type="ECO:0000313" key="9">
    <source>
        <dbReference type="EMBL" id="HIQ96466.1"/>
    </source>
</evidence>
<dbReference type="InterPro" id="IPR035906">
    <property type="entry name" value="MetI-like_sf"/>
</dbReference>
<evidence type="ECO:0000313" key="10">
    <source>
        <dbReference type="Proteomes" id="UP000886886"/>
    </source>
</evidence>
<dbReference type="Pfam" id="PF00528">
    <property type="entry name" value="BPD_transp_1"/>
    <property type="match status" value="1"/>
</dbReference>
<dbReference type="AlphaFoldDB" id="A0A9D0ZVW7"/>
<keyword evidence="4 7" id="KW-0812">Transmembrane</keyword>
<reference evidence="9" key="2">
    <citation type="journal article" date="2021" name="PeerJ">
        <title>Extensive microbial diversity within the chicken gut microbiome revealed by metagenomics and culture.</title>
        <authorList>
            <person name="Gilroy R."/>
            <person name="Ravi A."/>
            <person name="Getino M."/>
            <person name="Pursley I."/>
            <person name="Horton D.L."/>
            <person name="Alikhan N.F."/>
            <person name="Baker D."/>
            <person name="Gharbi K."/>
            <person name="Hall N."/>
            <person name="Watson M."/>
            <person name="Adriaenssens E.M."/>
            <person name="Foster-Nyarko E."/>
            <person name="Jarju S."/>
            <person name="Secka A."/>
            <person name="Antonio M."/>
            <person name="Oren A."/>
            <person name="Chaudhuri R.R."/>
            <person name="La Ragione R."/>
            <person name="Hildebrand F."/>
            <person name="Pallen M.J."/>
        </authorList>
    </citation>
    <scope>NUCLEOTIDE SEQUENCE</scope>
    <source>
        <strain evidence="9">ChiSjej3B21-11622</strain>
    </source>
</reference>
<keyword evidence="2 7" id="KW-0813">Transport</keyword>
<gene>
    <name evidence="9" type="ORF">IAB26_07885</name>
</gene>
<name>A0A9D0ZVW7_9FIRM</name>
<dbReference type="SUPFAM" id="SSF161098">
    <property type="entry name" value="MetI-like"/>
    <property type="match status" value="1"/>
</dbReference>
<proteinExistence type="inferred from homology"/>
<dbReference type="InterPro" id="IPR050901">
    <property type="entry name" value="BP-dep_ABC_trans_perm"/>
</dbReference>
<evidence type="ECO:0000256" key="4">
    <source>
        <dbReference type="ARBA" id="ARBA00022692"/>
    </source>
</evidence>
<feature type="transmembrane region" description="Helical" evidence="7">
    <location>
        <begin position="12"/>
        <end position="34"/>
    </location>
</feature>
<dbReference type="PANTHER" id="PTHR32243">
    <property type="entry name" value="MALTOSE TRANSPORT SYSTEM PERMEASE-RELATED"/>
    <property type="match status" value="1"/>
</dbReference>
<feature type="transmembrane region" description="Helical" evidence="7">
    <location>
        <begin position="107"/>
        <end position="131"/>
    </location>
</feature>
<evidence type="ECO:0000256" key="7">
    <source>
        <dbReference type="RuleBase" id="RU363032"/>
    </source>
</evidence>
<accession>A0A9D0ZVW7</accession>
<evidence type="ECO:0000256" key="5">
    <source>
        <dbReference type="ARBA" id="ARBA00022989"/>
    </source>
</evidence>
<feature type="transmembrane region" description="Helical" evidence="7">
    <location>
        <begin position="243"/>
        <end position="260"/>
    </location>
</feature>
<evidence type="ECO:0000256" key="2">
    <source>
        <dbReference type="ARBA" id="ARBA00022448"/>
    </source>
</evidence>